<dbReference type="InterPro" id="IPR021109">
    <property type="entry name" value="Peptidase_aspartic_dom_sf"/>
</dbReference>
<keyword evidence="3" id="KW-1185">Reference proteome</keyword>
<feature type="compositionally biased region" description="Basic residues" evidence="1">
    <location>
        <begin position="245"/>
        <end position="266"/>
    </location>
</feature>
<dbReference type="PANTHER" id="PTHR33067">
    <property type="entry name" value="RNA-DIRECTED DNA POLYMERASE-RELATED"/>
    <property type="match status" value="1"/>
</dbReference>
<proteinExistence type="predicted"/>
<evidence type="ECO:0000256" key="1">
    <source>
        <dbReference type="SAM" id="MobiDB-lite"/>
    </source>
</evidence>
<evidence type="ECO:0000313" key="2">
    <source>
        <dbReference type="EMBL" id="MED6124103.1"/>
    </source>
</evidence>
<reference evidence="2 3" key="1">
    <citation type="journal article" date="2023" name="Plants (Basel)">
        <title>Bridging the Gap: Combining Genomics and Transcriptomics Approaches to Understand Stylosanthes scabra, an Orphan Legume from the Brazilian Caatinga.</title>
        <authorList>
            <person name="Ferreira-Neto J.R.C."/>
            <person name="da Silva M.D."/>
            <person name="Binneck E."/>
            <person name="de Melo N.F."/>
            <person name="da Silva R.H."/>
            <person name="de Melo A.L.T.M."/>
            <person name="Pandolfi V."/>
            <person name="Bustamante F.O."/>
            <person name="Brasileiro-Vidal A.C."/>
            <person name="Benko-Iseppon A.M."/>
        </authorList>
    </citation>
    <scope>NUCLEOTIDE SEQUENCE [LARGE SCALE GENOMIC DNA]</scope>
    <source>
        <tissue evidence="2">Leaves</tissue>
    </source>
</reference>
<dbReference type="EMBL" id="JASCZI010030650">
    <property type="protein sequence ID" value="MED6124103.1"/>
    <property type="molecule type" value="Genomic_DNA"/>
</dbReference>
<feature type="compositionally biased region" description="Basic and acidic residues" evidence="1">
    <location>
        <begin position="413"/>
        <end position="430"/>
    </location>
</feature>
<gene>
    <name evidence="2" type="ORF">PIB30_055956</name>
</gene>
<feature type="region of interest" description="Disordered" evidence="1">
    <location>
        <begin position="20"/>
        <end position="44"/>
    </location>
</feature>
<protein>
    <submittedName>
        <fullName evidence="2">Uncharacterized protein</fullName>
    </submittedName>
</protein>
<feature type="compositionally biased region" description="Basic residues" evidence="1">
    <location>
        <begin position="284"/>
        <end position="294"/>
    </location>
</feature>
<feature type="region of interest" description="Disordered" evidence="1">
    <location>
        <begin position="411"/>
        <end position="430"/>
    </location>
</feature>
<comment type="caution">
    <text evidence="2">The sequence shown here is derived from an EMBL/GenBank/DDBJ whole genome shotgun (WGS) entry which is preliminary data.</text>
</comment>
<feature type="region of interest" description="Disordered" evidence="1">
    <location>
        <begin position="225"/>
        <end position="302"/>
    </location>
</feature>
<dbReference type="Proteomes" id="UP001341840">
    <property type="component" value="Unassembled WGS sequence"/>
</dbReference>
<feature type="region of interest" description="Disordered" evidence="1">
    <location>
        <begin position="375"/>
        <end position="400"/>
    </location>
</feature>
<sequence>MRESQKRIESQLNHLTEMLQKFTSQQVQPQPPAPSSLPSQPLPNQKGSIIVVCSKGINEDENEDEDVEWLYELLAKLADLDDEEDDESEEESDEEDEMKATFFIATFFNDKEIKEEVPVKCNDPGPCLVTCKIKGVEVRECLCDPRACSSVMPYELYKFLKLGTLKETKEIFTTADASVESVVGIAENVLVLSGRPFLKTAEFKLIYYDEIFTFSVGNAIEIFHPTPPPKPRKKSLHQLQESKGKKAPRKKEKARKEKEKKKKKRIPNPEKGRNNKKKLEDGKKKKNQKKKKNNQAKEEPDKATIKCSSFGGLLGKIKGLKKIFRQNKGADAYLVKPSGQRGDKRVQTSYTSLTKARIIKVSRNDAALVSSISCPSRKHSHVNPSAKEMPNLSNGGGRHLQGRYKASLQAVPADRRAASDSEHEKDKNLEAGSKEALLLAEDGAEETLPKNNVYAILWAILDAELENEAEEIPGQWDLDGILNNWGKIEPNVGPAGNDQGPLPIAN</sequence>
<dbReference type="PANTHER" id="PTHR33067:SF9">
    <property type="entry name" value="RNA-DIRECTED DNA POLYMERASE"/>
    <property type="match status" value="1"/>
</dbReference>
<feature type="compositionally biased region" description="Basic and acidic residues" evidence="1">
    <location>
        <begin position="267"/>
        <end position="283"/>
    </location>
</feature>
<accession>A0ABU6RK47</accession>
<organism evidence="2 3">
    <name type="scientific">Stylosanthes scabra</name>
    <dbReference type="NCBI Taxonomy" id="79078"/>
    <lineage>
        <taxon>Eukaryota</taxon>
        <taxon>Viridiplantae</taxon>
        <taxon>Streptophyta</taxon>
        <taxon>Embryophyta</taxon>
        <taxon>Tracheophyta</taxon>
        <taxon>Spermatophyta</taxon>
        <taxon>Magnoliopsida</taxon>
        <taxon>eudicotyledons</taxon>
        <taxon>Gunneridae</taxon>
        <taxon>Pentapetalae</taxon>
        <taxon>rosids</taxon>
        <taxon>fabids</taxon>
        <taxon>Fabales</taxon>
        <taxon>Fabaceae</taxon>
        <taxon>Papilionoideae</taxon>
        <taxon>50 kb inversion clade</taxon>
        <taxon>dalbergioids sensu lato</taxon>
        <taxon>Dalbergieae</taxon>
        <taxon>Pterocarpus clade</taxon>
        <taxon>Stylosanthes</taxon>
    </lineage>
</organism>
<evidence type="ECO:0000313" key="3">
    <source>
        <dbReference type="Proteomes" id="UP001341840"/>
    </source>
</evidence>
<name>A0ABU6RK47_9FABA</name>
<dbReference type="Gene3D" id="2.40.70.10">
    <property type="entry name" value="Acid Proteases"/>
    <property type="match status" value="1"/>
</dbReference>